<proteinExistence type="predicted"/>
<evidence type="ECO:0000313" key="3">
    <source>
        <dbReference type="RefSeq" id="XP_016648321.1"/>
    </source>
</evidence>
<gene>
    <name evidence="3" type="primary">LOC107880735</name>
</gene>
<dbReference type="PANTHER" id="PTHR33223">
    <property type="entry name" value="CCHC-TYPE DOMAIN-CONTAINING PROTEIN"/>
    <property type="match status" value="1"/>
</dbReference>
<reference evidence="2" key="1">
    <citation type="journal article" date="2012" name="Nat. Commun.">
        <title>The genome of Prunus mume.</title>
        <authorList>
            <person name="Zhang Q."/>
            <person name="Chen W."/>
            <person name="Sun L."/>
            <person name="Zhao F."/>
            <person name="Huang B."/>
            <person name="Yang W."/>
            <person name="Tao Y."/>
            <person name="Wang J."/>
            <person name="Yuan Z."/>
            <person name="Fan G."/>
            <person name="Xing Z."/>
            <person name="Han C."/>
            <person name="Pan H."/>
            <person name="Zhong X."/>
            <person name="Shi W."/>
            <person name="Liang X."/>
            <person name="Du D."/>
            <person name="Sun F."/>
            <person name="Xu Z."/>
            <person name="Hao R."/>
            <person name="Lv T."/>
            <person name="Lv Y."/>
            <person name="Zheng Z."/>
            <person name="Sun M."/>
            <person name="Luo L."/>
            <person name="Cai M."/>
            <person name="Gao Y."/>
            <person name="Wang J."/>
            <person name="Yin Y."/>
            <person name="Xu X."/>
            <person name="Cheng T."/>
            <person name="Wang J."/>
        </authorList>
    </citation>
    <scope>NUCLEOTIDE SEQUENCE [LARGE SCALE GENOMIC DNA]</scope>
</reference>
<feature type="region of interest" description="Disordered" evidence="1">
    <location>
        <begin position="164"/>
        <end position="190"/>
    </location>
</feature>
<feature type="compositionally biased region" description="Polar residues" evidence="1">
    <location>
        <begin position="168"/>
        <end position="179"/>
    </location>
</feature>
<evidence type="ECO:0000256" key="1">
    <source>
        <dbReference type="SAM" id="MobiDB-lite"/>
    </source>
</evidence>
<accession>A0ABM1LLP4</accession>
<reference evidence="3" key="2">
    <citation type="submission" date="2025-08" db="UniProtKB">
        <authorList>
            <consortium name="RefSeq"/>
        </authorList>
    </citation>
    <scope>IDENTIFICATION</scope>
</reference>
<evidence type="ECO:0000313" key="2">
    <source>
        <dbReference type="Proteomes" id="UP000694861"/>
    </source>
</evidence>
<dbReference type="Proteomes" id="UP000694861">
    <property type="component" value="Linkage group LG3"/>
</dbReference>
<dbReference type="GeneID" id="107880735"/>
<sequence length="274" mass="30383">MYEAWERYMELLRKCPYHELPKWMQVQTFYNGLNTTSKTLIDAAAGGALMAKTQDEAYELLETMTSNSYQWPSERAMPKKAGVHDVDAITALTAQISTLSKQLGSLNVNAIQTPNVICEFCAGNHSSADCNNGNPFSALKQVNQVGDFNRQRNNPYSNTYNPGWKNDPNFSWSNNQNAQKPPPGFPPQEKKVGLEDVLTQLAGNTSTLSNDTNQFMSKTETTLQNQAASIRNLEVQMGQLAQVLMGRESGTLPSQTEINPKNLEQAKAITLRNG</sequence>
<dbReference type="RefSeq" id="XP_016648321.1">
    <property type="nucleotide sequence ID" value="XM_016792835.1"/>
</dbReference>
<organism evidence="2 3">
    <name type="scientific">Prunus mume</name>
    <name type="common">Japanese apricot</name>
    <name type="synonym">Armeniaca mume</name>
    <dbReference type="NCBI Taxonomy" id="102107"/>
    <lineage>
        <taxon>Eukaryota</taxon>
        <taxon>Viridiplantae</taxon>
        <taxon>Streptophyta</taxon>
        <taxon>Embryophyta</taxon>
        <taxon>Tracheophyta</taxon>
        <taxon>Spermatophyta</taxon>
        <taxon>Magnoliopsida</taxon>
        <taxon>eudicotyledons</taxon>
        <taxon>Gunneridae</taxon>
        <taxon>Pentapetalae</taxon>
        <taxon>rosids</taxon>
        <taxon>fabids</taxon>
        <taxon>Rosales</taxon>
        <taxon>Rosaceae</taxon>
        <taxon>Amygdaloideae</taxon>
        <taxon>Amygdaleae</taxon>
        <taxon>Prunus</taxon>
    </lineage>
</organism>
<protein>
    <submittedName>
        <fullName evidence="3">Uncharacterized protein LOC107880735</fullName>
    </submittedName>
</protein>
<dbReference type="PANTHER" id="PTHR33223:SF11">
    <property type="entry name" value="ELEMENT PROTEIN, PUTATIVE-RELATED"/>
    <property type="match status" value="1"/>
</dbReference>
<name>A0ABM1LLP4_PRUMU</name>
<keyword evidence="2" id="KW-1185">Reference proteome</keyword>